<dbReference type="Proteomes" id="UP000287447">
    <property type="component" value="Unassembled WGS sequence"/>
</dbReference>
<dbReference type="Pfam" id="PF07791">
    <property type="entry name" value="Imm11"/>
    <property type="match status" value="1"/>
</dbReference>
<keyword evidence="3" id="KW-1185">Reference proteome</keyword>
<sequence length="262" mass="29982">MPYTHDSMARHYKKDFVKVVGFESPPEKGPGIASLLICGRERFDRPGERTEMTDAMRAQVPRVLRIEQPQTKDGVPDFFDSGLGYVVSERFKTKLQQLEPDAHEFFPVKVVQDDTNESLGTHYLLYLFEKPDIIDHDNTVYGGKGSAVGGDEAAKVNFNFARIRTDPNSVTGSFLINFKPRGYEGHHLWRGTVGKERWHVVRDVERFPGGKSYSEPLERVLFFSDEFGEFFISEKLTGLHLKKILEKPISWFHDSKAKGQIR</sequence>
<gene>
    <name evidence="2" type="ORF">EOI86_10815</name>
</gene>
<dbReference type="OrthoDB" id="8660107at2"/>
<organism evidence="2 3">
    <name type="scientific">Hwanghaeella grinnelliae</name>
    <dbReference type="NCBI Taxonomy" id="2500179"/>
    <lineage>
        <taxon>Bacteria</taxon>
        <taxon>Pseudomonadati</taxon>
        <taxon>Pseudomonadota</taxon>
        <taxon>Alphaproteobacteria</taxon>
        <taxon>Rhodospirillales</taxon>
        <taxon>Rhodospirillaceae</taxon>
        <taxon>Hwanghaeella</taxon>
    </lineage>
</organism>
<dbReference type="RefSeq" id="WP_127765231.1">
    <property type="nucleotide sequence ID" value="NZ_SADE01000002.1"/>
</dbReference>
<accession>A0A437QMK4</accession>
<dbReference type="InterPro" id="IPR012433">
    <property type="entry name" value="Imm11"/>
</dbReference>
<reference evidence="3" key="1">
    <citation type="submission" date="2019-01" db="EMBL/GenBank/DDBJ databases">
        <title>Gri0909 isolated from a small marine red alga.</title>
        <authorList>
            <person name="Kim J."/>
            <person name="Jeong S.E."/>
            <person name="Jeon C.O."/>
        </authorList>
    </citation>
    <scope>NUCLEOTIDE SEQUENCE [LARGE SCALE GENOMIC DNA]</scope>
    <source>
        <strain evidence="3">Gri0909</strain>
    </source>
</reference>
<feature type="domain" description="Immunity MXAN-0049 protein" evidence="1">
    <location>
        <begin position="68"/>
        <end position="142"/>
    </location>
</feature>
<proteinExistence type="predicted"/>
<protein>
    <recommendedName>
        <fullName evidence="1">Immunity MXAN-0049 protein domain-containing protein</fullName>
    </recommendedName>
</protein>
<evidence type="ECO:0000313" key="3">
    <source>
        <dbReference type="Proteomes" id="UP000287447"/>
    </source>
</evidence>
<dbReference type="AlphaFoldDB" id="A0A437QMK4"/>
<comment type="caution">
    <text evidence="2">The sequence shown here is derived from an EMBL/GenBank/DDBJ whole genome shotgun (WGS) entry which is preliminary data.</text>
</comment>
<dbReference type="EMBL" id="SADE01000002">
    <property type="protein sequence ID" value="RVU35754.1"/>
    <property type="molecule type" value="Genomic_DNA"/>
</dbReference>
<name>A0A437QMK4_9PROT</name>
<evidence type="ECO:0000313" key="2">
    <source>
        <dbReference type="EMBL" id="RVU35754.1"/>
    </source>
</evidence>
<evidence type="ECO:0000259" key="1">
    <source>
        <dbReference type="Pfam" id="PF07791"/>
    </source>
</evidence>